<evidence type="ECO:0000313" key="1">
    <source>
        <dbReference type="EMBL" id="KXZ70271.1"/>
    </source>
</evidence>
<protein>
    <recommendedName>
        <fullName evidence="3">Phage integrase family protein</fullName>
    </recommendedName>
</protein>
<dbReference type="AlphaFoldDB" id="A0A150HUR4"/>
<sequence>MARVYQFPINTNLSYESLPDSYCLINSGGIPDDNFVISRDSNRKAVSHYSDMIWDFTPYDIKNRNIRFHFNNWFHDNNNESTQSISNDIKQVFFIVCWVTEHGYKSVSSLSKLHEALIKLAKFTHMKLISIFDVFKSEFLLYEFLNNCAGGIQITFNRILSLLVQAGSEKIGFFCCSPNAIKGFAKVLNQYRSSLKQHPPIPSRIYLNLITFLKDKLSEYENNIESIVYLVRKHLDDSYDGGTLYSASLAARKDGFAFKFYPEANHKHGKKIILASDIETIEKIVDRFALSKFFNDRDLEYKPISINRIFMEIYSICKLVIHVFTGMRHDEVTYLPYNCTDSFTYQGVKTLCIKGGTTKFGEKSVTWITNKEAHRAVEIVQKLALMIYEKVGITTPEESVEVYKYPLFIKTVYAGLGVASQKVSPSDIFLPMTQFKFQDFFEILITEEDLNELERIDPFRVWREESDFKLDSKWNFTTHQFRRSLALYASSSGIVSLPSLKRQLKHLTESMSLYYSKGSSFAKNLLSLKKDHFAKDYQESVPISQALSYMSEIIFSDERLFGPLGTNLEKRRKGFLIANNREKTISMFKNGEIAYQETFLGGCATTTPCEKKALRSIVSCLCCSKAIIKKSKLEIAIRAQKNMIKHLAPESVEFRSENEDLLALKIALLNIE</sequence>
<reference evidence="1 2" key="1">
    <citation type="journal article" date="2016" name="Sci. Rep.">
        <title>Genomic and phenotypic characterization of the species Acinetobacter venetianus.</title>
        <authorList>
            <person name="Fondi M."/>
            <person name="Maida I."/>
            <person name="Perrin E."/>
            <person name="Orlandini V."/>
            <person name="La Torre L."/>
            <person name="Bosi E."/>
            <person name="Negroni A."/>
            <person name="Zanaroli G."/>
            <person name="Fava F."/>
            <person name="Decorosi F."/>
            <person name="Giovannetti L."/>
            <person name="Viti C."/>
            <person name="Vaneechoutte M."/>
            <person name="Dijkshoorn L."/>
            <person name="Fani R."/>
        </authorList>
    </citation>
    <scope>NUCLEOTIDE SEQUENCE [LARGE SCALE GENOMIC DNA]</scope>
    <source>
        <strain evidence="1 2">LUH13518</strain>
    </source>
</reference>
<organism evidence="1 2">
    <name type="scientific">Acinetobacter venetianus</name>
    <dbReference type="NCBI Taxonomy" id="52133"/>
    <lineage>
        <taxon>Bacteria</taxon>
        <taxon>Pseudomonadati</taxon>
        <taxon>Pseudomonadota</taxon>
        <taxon>Gammaproteobacteria</taxon>
        <taxon>Moraxellales</taxon>
        <taxon>Moraxellaceae</taxon>
        <taxon>Acinetobacter</taxon>
    </lineage>
</organism>
<comment type="caution">
    <text evidence="1">The sequence shown here is derived from an EMBL/GenBank/DDBJ whole genome shotgun (WGS) entry which is preliminary data.</text>
</comment>
<proteinExistence type="predicted"/>
<dbReference type="PATRIC" id="fig|52133.19.peg.1924"/>
<dbReference type="GO" id="GO:0003677">
    <property type="term" value="F:DNA binding"/>
    <property type="evidence" value="ECO:0007669"/>
    <property type="project" value="InterPro"/>
</dbReference>
<dbReference type="EMBL" id="JRHX01000058">
    <property type="protein sequence ID" value="KXZ70271.1"/>
    <property type="molecule type" value="Genomic_DNA"/>
</dbReference>
<evidence type="ECO:0008006" key="3">
    <source>
        <dbReference type="Google" id="ProtNLM"/>
    </source>
</evidence>
<dbReference type="SUPFAM" id="SSF56349">
    <property type="entry name" value="DNA breaking-rejoining enzymes"/>
    <property type="match status" value="1"/>
</dbReference>
<dbReference type="RefSeq" id="WP_061524823.1">
    <property type="nucleotide sequence ID" value="NZ_JRHX01000058.1"/>
</dbReference>
<dbReference type="InterPro" id="IPR011010">
    <property type="entry name" value="DNA_brk_join_enz"/>
</dbReference>
<gene>
    <name evidence="1" type="ORF">AVENLUH13518_01895</name>
</gene>
<accession>A0A150HUR4</accession>
<name>A0A150HUR4_9GAMM</name>
<dbReference type="Proteomes" id="UP000075544">
    <property type="component" value="Unassembled WGS sequence"/>
</dbReference>
<evidence type="ECO:0000313" key="2">
    <source>
        <dbReference type="Proteomes" id="UP000075544"/>
    </source>
</evidence>